<dbReference type="Pfam" id="PF00395">
    <property type="entry name" value="SLH"/>
    <property type="match status" value="1"/>
</dbReference>
<protein>
    <recommendedName>
        <fullName evidence="2">SLH domain-containing protein</fullName>
    </recommendedName>
</protein>
<dbReference type="InterPro" id="IPR001119">
    <property type="entry name" value="SLH_dom"/>
</dbReference>
<evidence type="ECO:0000313" key="4">
    <source>
        <dbReference type="Proteomes" id="UP000275925"/>
    </source>
</evidence>
<dbReference type="AlphaFoldDB" id="A0A388TH68"/>
<organism evidence="3 4">
    <name type="scientific">Candidatus Termititenax persephonae</name>
    <dbReference type="NCBI Taxonomy" id="2218525"/>
    <lineage>
        <taxon>Bacteria</taxon>
        <taxon>Bacillati</taxon>
        <taxon>Candidatus Margulisiibacteriota</taxon>
        <taxon>Candidatus Termititenacia</taxon>
        <taxon>Candidatus Termititenacales</taxon>
        <taxon>Candidatus Termititenacaceae</taxon>
        <taxon>Candidatus Termititenax</taxon>
    </lineage>
</organism>
<feature type="domain" description="SLH" evidence="2">
    <location>
        <begin position="25"/>
        <end position="88"/>
    </location>
</feature>
<reference evidence="3 4" key="1">
    <citation type="journal article" date="2019" name="ISME J.">
        <title>Genome analyses of uncultured TG2/ZB3 bacteria in 'Margulisbacteria' specifically attached to ectosymbiotic spirochetes of protists in the termite gut.</title>
        <authorList>
            <person name="Utami Y.D."/>
            <person name="Kuwahara H."/>
            <person name="Igai K."/>
            <person name="Murakami T."/>
            <person name="Sugaya K."/>
            <person name="Morikawa T."/>
            <person name="Nagura Y."/>
            <person name="Yuki M."/>
            <person name="Deevong P."/>
            <person name="Inoue T."/>
            <person name="Kihara K."/>
            <person name="Lo N."/>
            <person name="Yamada A."/>
            <person name="Ohkuma M."/>
            <person name="Hongoh Y."/>
        </authorList>
    </citation>
    <scope>NUCLEOTIDE SEQUENCE [LARGE SCALE GENOMIC DNA]</scope>
    <source>
        <strain evidence="3">NkOx7-02</strain>
    </source>
</reference>
<feature type="chain" id="PRO_5017298548" description="SLH domain-containing protein" evidence="1">
    <location>
        <begin position="20"/>
        <end position="535"/>
    </location>
</feature>
<sequence>MKKFAQALLLFSLFSIGFGAPETTATVNFKDMSEDFWAAGAVYRMVGLGVVRGYPDGTLRGSEAASRYDTLVYLNNLSLSMEALMDKKLQDYGRSNARASVVSPKEFLNLQQEVDDLRAQVAAWQGPRTVVYAQPAGSTSNTEMTGFILPDLLKDNLVIDSYYVVSSETNTGNYDLAFPRLMTRADFHLGRDYGLTGFEITLKRSYTSLAAWTGKELTPSSLIKFQASAGPGQVVDVDRQVINNPSDSLGARFGWGNLRNGDVWGLTLGVEQSYADTDITAPHGGKMLVSQTTWLGSFDFSVWLPLFNTGNIGYVYDKYSGKSERDASGNITDVRTDRYLTELRFDFAENRYFSTRLINEMHQNDYDIDIAGLAQYYDAQLLLGGLLNNGLDLGLMYAYRGQDFGANKIGEDVPNVNFLGYASCGYPVNDIFGENLVPNAAIITETGVKLTGYLYRKDLTLDFVYIFGQADPDPDADVETKYLYDQYGVRGNWNLLANSTFYVGWEKLFLYNSDLSDDDKQWEEELVKFGLRFAF</sequence>
<proteinExistence type="predicted"/>
<keyword evidence="4" id="KW-1185">Reference proteome</keyword>
<accession>A0A388TH68</accession>
<comment type="caution">
    <text evidence="3">The sequence shown here is derived from an EMBL/GenBank/DDBJ whole genome shotgun (WGS) entry which is preliminary data.</text>
</comment>
<feature type="signal peptide" evidence="1">
    <location>
        <begin position="1"/>
        <end position="19"/>
    </location>
</feature>
<dbReference type="PROSITE" id="PS51272">
    <property type="entry name" value="SLH"/>
    <property type="match status" value="1"/>
</dbReference>
<dbReference type="Proteomes" id="UP000275925">
    <property type="component" value="Unassembled WGS sequence"/>
</dbReference>
<gene>
    <name evidence="3" type="ORF">NO2_0652</name>
</gene>
<evidence type="ECO:0000256" key="1">
    <source>
        <dbReference type="SAM" id="SignalP"/>
    </source>
</evidence>
<evidence type="ECO:0000259" key="2">
    <source>
        <dbReference type="PROSITE" id="PS51272"/>
    </source>
</evidence>
<dbReference type="EMBL" id="BGZO01000014">
    <property type="protein sequence ID" value="GBR76039.1"/>
    <property type="molecule type" value="Genomic_DNA"/>
</dbReference>
<evidence type="ECO:0000313" key="3">
    <source>
        <dbReference type="EMBL" id="GBR76039.1"/>
    </source>
</evidence>
<keyword evidence="1" id="KW-0732">Signal</keyword>
<name>A0A388TH68_9BACT</name>